<dbReference type="Proteomes" id="UP001589740">
    <property type="component" value="Unassembled WGS sequence"/>
</dbReference>
<organism evidence="1 2">
    <name type="scientific">Salinicoccus siamensis</name>
    <dbReference type="NCBI Taxonomy" id="381830"/>
    <lineage>
        <taxon>Bacteria</taxon>
        <taxon>Bacillati</taxon>
        <taxon>Bacillota</taxon>
        <taxon>Bacilli</taxon>
        <taxon>Bacillales</taxon>
        <taxon>Staphylococcaceae</taxon>
        <taxon>Salinicoccus</taxon>
    </lineage>
</organism>
<sequence length="61" mass="6540">MGQCGRFPVGQEINRMMCDGIADQNAIPIPFSPGEIIDAHKRGFAEQASLFYESGAAVCHG</sequence>
<evidence type="ECO:0000313" key="1">
    <source>
        <dbReference type="EMBL" id="MFB9861034.1"/>
    </source>
</evidence>
<comment type="caution">
    <text evidence="1">The sequence shown here is derived from an EMBL/GenBank/DDBJ whole genome shotgun (WGS) entry which is preliminary data.</text>
</comment>
<keyword evidence="2" id="KW-1185">Reference proteome</keyword>
<reference evidence="1 2" key="1">
    <citation type="submission" date="2024-09" db="EMBL/GenBank/DDBJ databases">
        <authorList>
            <person name="Sun Q."/>
            <person name="Mori K."/>
        </authorList>
    </citation>
    <scope>NUCLEOTIDE SEQUENCE [LARGE SCALE GENOMIC DNA]</scope>
    <source>
        <strain evidence="1 2">JCM 12822</strain>
    </source>
</reference>
<proteinExistence type="predicted"/>
<name>A0ABV5Z6A4_9STAP</name>
<gene>
    <name evidence="1" type="ORF">ACFFLE_07935</name>
</gene>
<protein>
    <submittedName>
        <fullName evidence="1">Uncharacterized protein</fullName>
    </submittedName>
</protein>
<accession>A0ABV5Z6A4</accession>
<evidence type="ECO:0000313" key="2">
    <source>
        <dbReference type="Proteomes" id="UP001589740"/>
    </source>
</evidence>
<dbReference type="EMBL" id="JBHMAH010000025">
    <property type="protein sequence ID" value="MFB9861034.1"/>
    <property type="molecule type" value="Genomic_DNA"/>
</dbReference>